<protein>
    <submittedName>
        <fullName evidence="4">Uncharacterized protein</fullName>
    </submittedName>
</protein>
<dbReference type="Proteomes" id="UP000887540">
    <property type="component" value="Unplaced"/>
</dbReference>
<evidence type="ECO:0000313" key="3">
    <source>
        <dbReference type="Proteomes" id="UP000887540"/>
    </source>
</evidence>
<accession>A0A914EJF9</accession>
<evidence type="ECO:0000313" key="4">
    <source>
        <dbReference type="WBParaSite" id="ACRNAN_scaffold8769.g17881.t1"/>
    </source>
</evidence>
<sequence length="328" mass="37328">MASYKDRINQLEHLIFDELNSTTFSDFLFEASKHLVVNKVVNAIDEQEANKRELYNVFVEINEEREKIADLKQKLVNAFASYEEKLKAELEVVRTVKARQNEFTEKITSGIYQESKQADPILDITTTFESTNLHNSTPSRIGLTSTRFNPFTPSRFRTTLRTVEFSSAPKNSTLDKTENMSNNQDKKEEKIPPRRSLSSPSLKYTINKLPPTPISLKKSSSTLTITTDFRQIRAGSSNANYDDSVIMSVRQSIPSYSGWKSPFRPTPINFDMSYANASELSSSNNGTPSFYKYGANKENQLRQNDTTPFNATNSKIYLPNNAMNFKNN</sequence>
<name>A0A914EJF9_9BILA</name>
<feature type="compositionally biased region" description="Basic and acidic residues" evidence="2">
    <location>
        <begin position="173"/>
        <end position="192"/>
    </location>
</feature>
<keyword evidence="1" id="KW-0175">Coiled coil</keyword>
<evidence type="ECO:0000256" key="1">
    <source>
        <dbReference type="SAM" id="Coils"/>
    </source>
</evidence>
<dbReference type="AlphaFoldDB" id="A0A914EJF9"/>
<evidence type="ECO:0000256" key="2">
    <source>
        <dbReference type="SAM" id="MobiDB-lite"/>
    </source>
</evidence>
<feature type="coiled-coil region" evidence="1">
    <location>
        <begin position="44"/>
        <end position="81"/>
    </location>
</feature>
<organism evidence="3 4">
    <name type="scientific">Acrobeloides nanus</name>
    <dbReference type="NCBI Taxonomy" id="290746"/>
    <lineage>
        <taxon>Eukaryota</taxon>
        <taxon>Metazoa</taxon>
        <taxon>Ecdysozoa</taxon>
        <taxon>Nematoda</taxon>
        <taxon>Chromadorea</taxon>
        <taxon>Rhabditida</taxon>
        <taxon>Tylenchina</taxon>
        <taxon>Cephalobomorpha</taxon>
        <taxon>Cephaloboidea</taxon>
        <taxon>Cephalobidae</taxon>
        <taxon>Acrobeloides</taxon>
    </lineage>
</organism>
<dbReference type="WBParaSite" id="ACRNAN_scaffold8769.g17881.t1">
    <property type="protein sequence ID" value="ACRNAN_scaffold8769.g17881.t1"/>
    <property type="gene ID" value="ACRNAN_scaffold8769.g17881"/>
</dbReference>
<reference evidence="4" key="1">
    <citation type="submission" date="2022-11" db="UniProtKB">
        <authorList>
            <consortium name="WormBaseParasite"/>
        </authorList>
    </citation>
    <scope>IDENTIFICATION</scope>
</reference>
<proteinExistence type="predicted"/>
<feature type="region of interest" description="Disordered" evidence="2">
    <location>
        <begin position="167"/>
        <end position="202"/>
    </location>
</feature>
<keyword evidence="3" id="KW-1185">Reference proteome</keyword>